<dbReference type="EC" id="4.2.1.136" evidence="6"/>
<dbReference type="InterPro" id="IPR029056">
    <property type="entry name" value="Ribokinase-like"/>
</dbReference>
<evidence type="ECO:0000256" key="7">
    <source>
        <dbReference type="SAM" id="MobiDB-lite"/>
    </source>
</evidence>
<dbReference type="Pfam" id="PF01256">
    <property type="entry name" value="Carb_kinase"/>
    <property type="match status" value="1"/>
</dbReference>
<dbReference type="OrthoDB" id="9806925at2"/>
<evidence type="ECO:0000313" key="9">
    <source>
        <dbReference type="EMBL" id="QDS86702.1"/>
    </source>
</evidence>
<dbReference type="GO" id="GO:0005524">
    <property type="term" value="F:ATP binding"/>
    <property type="evidence" value="ECO:0007669"/>
    <property type="project" value="UniProtKB-KW"/>
</dbReference>
<dbReference type="GO" id="GO:0046496">
    <property type="term" value="P:nicotinamide nucleotide metabolic process"/>
    <property type="evidence" value="ECO:0007669"/>
    <property type="project" value="UniProtKB-UniRule"/>
</dbReference>
<name>A0A517LVR0_9BACT</name>
<evidence type="ECO:0000313" key="10">
    <source>
        <dbReference type="Proteomes" id="UP000319557"/>
    </source>
</evidence>
<evidence type="ECO:0000259" key="8">
    <source>
        <dbReference type="PROSITE" id="PS51383"/>
    </source>
</evidence>
<evidence type="ECO:0000256" key="1">
    <source>
        <dbReference type="ARBA" id="ARBA00022741"/>
    </source>
</evidence>
<comment type="caution">
    <text evidence="6">Lacks conserved residue(s) required for the propagation of feature annotation.</text>
</comment>
<proteinExistence type="inferred from homology"/>
<keyword evidence="3 6" id="KW-0521">NADP</keyword>
<dbReference type="SUPFAM" id="SSF53613">
    <property type="entry name" value="Ribokinase-like"/>
    <property type="match status" value="1"/>
</dbReference>
<evidence type="ECO:0000256" key="3">
    <source>
        <dbReference type="ARBA" id="ARBA00022857"/>
    </source>
</evidence>
<organism evidence="9 10">
    <name type="scientific">Rosistilla ulvae</name>
    <dbReference type="NCBI Taxonomy" id="1930277"/>
    <lineage>
        <taxon>Bacteria</taxon>
        <taxon>Pseudomonadati</taxon>
        <taxon>Planctomycetota</taxon>
        <taxon>Planctomycetia</taxon>
        <taxon>Pirellulales</taxon>
        <taxon>Pirellulaceae</taxon>
        <taxon>Rosistilla</taxon>
    </lineage>
</organism>
<feature type="binding site" evidence="6">
    <location>
        <position position="112"/>
    </location>
    <ligand>
        <name>(6S)-NADPHX</name>
        <dbReference type="ChEBI" id="CHEBI:64076"/>
    </ligand>
</feature>
<comment type="subunit">
    <text evidence="6">Homotetramer.</text>
</comment>
<keyword evidence="2 6" id="KW-0067">ATP-binding</keyword>
<feature type="binding site" evidence="6">
    <location>
        <begin position="200"/>
        <end position="204"/>
    </location>
    <ligand>
        <name>AMP</name>
        <dbReference type="ChEBI" id="CHEBI:456215"/>
    </ligand>
</feature>
<sequence>MVNEMTTRSPALPQLAPRDADSHKGDYGRVLLIGGSPGMAGSISLSASASIRSGAGLVTVAVPRRCLETVAGYDRCYMTVALPDDLKGFYELAASRVAQLSESATVFGCGPGMRTGAGAEGIVKTLCSQESDKPLVFDADALNCLSQCDDWKSMLAPRMILTPHPGEWERLSGVAASDRKAQEAAAVETGKATGATIVLKGSKTFVTDGKKSVHNSTGNPGMASGGSGDVLTGVLCGLLAQGLAVFEAAHLGVFVHGRAGDLAAEAVGQISLSASDLLLHLPAAFMSLSDQ</sequence>
<feature type="domain" description="YjeF C-terminal" evidence="8">
    <location>
        <begin position="7"/>
        <end position="288"/>
    </location>
</feature>
<feature type="binding site" evidence="6">
    <location>
        <position position="228"/>
    </location>
    <ligand>
        <name>AMP</name>
        <dbReference type="ChEBI" id="CHEBI:456215"/>
    </ligand>
</feature>
<keyword evidence="10" id="KW-1185">Reference proteome</keyword>
<dbReference type="PANTHER" id="PTHR12592:SF0">
    <property type="entry name" value="ATP-DEPENDENT (S)-NAD(P)H-HYDRATE DEHYDRATASE"/>
    <property type="match status" value="1"/>
</dbReference>
<dbReference type="CDD" id="cd01171">
    <property type="entry name" value="YXKO-related"/>
    <property type="match status" value="1"/>
</dbReference>
<dbReference type="EMBL" id="CP036261">
    <property type="protein sequence ID" value="QDS86702.1"/>
    <property type="molecule type" value="Genomic_DNA"/>
</dbReference>
<evidence type="ECO:0000256" key="5">
    <source>
        <dbReference type="ARBA" id="ARBA00023239"/>
    </source>
</evidence>
<comment type="catalytic activity">
    <reaction evidence="6">
        <text>(6S)-NADPHX + ADP = AMP + phosphate + NADPH + H(+)</text>
        <dbReference type="Rhea" id="RHEA:32235"/>
        <dbReference type="ChEBI" id="CHEBI:15378"/>
        <dbReference type="ChEBI" id="CHEBI:43474"/>
        <dbReference type="ChEBI" id="CHEBI:57783"/>
        <dbReference type="ChEBI" id="CHEBI:64076"/>
        <dbReference type="ChEBI" id="CHEBI:456215"/>
        <dbReference type="ChEBI" id="CHEBI:456216"/>
        <dbReference type="EC" id="4.2.1.136"/>
    </reaction>
</comment>
<evidence type="ECO:0000256" key="2">
    <source>
        <dbReference type="ARBA" id="ARBA00022840"/>
    </source>
</evidence>
<dbReference type="Gene3D" id="3.40.1190.20">
    <property type="match status" value="1"/>
</dbReference>
<dbReference type="PANTHER" id="PTHR12592">
    <property type="entry name" value="ATP-DEPENDENT (S)-NAD(P)H-HYDRATE DEHYDRATASE FAMILY MEMBER"/>
    <property type="match status" value="1"/>
</dbReference>
<dbReference type="PROSITE" id="PS01050">
    <property type="entry name" value="YJEF_C_2"/>
    <property type="match status" value="1"/>
</dbReference>
<gene>
    <name evidence="6" type="primary">nnrD</name>
    <name evidence="9" type="ORF">EC9_08750</name>
</gene>
<dbReference type="InterPro" id="IPR000631">
    <property type="entry name" value="CARKD"/>
</dbReference>
<dbReference type="GO" id="GO:0110051">
    <property type="term" value="P:metabolite repair"/>
    <property type="evidence" value="ECO:0007669"/>
    <property type="project" value="TreeGrafter"/>
</dbReference>
<feature type="binding site" evidence="6">
    <location>
        <position position="229"/>
    </location>
    <ligand>
        <name>(6S)-NADPHX</name>
        <dbReference type="ChEBI" id="CHEBI:64076"/>
    </ligand>
</feature>
<dbReference type="Proteomes" id="UP000319557">
    <property type="component" value="Chromosome"/>
</dbReference>
<comment type="catalytic activity">
    <reaction evidence="6">
        <text>(6S)-NADHX + ADP = AMP + phosphate + NADH + H(+)</text>
        <dbReference type="Rhea" id="RHEA:32223"/>
        <dbReference type="ChEBI" id="CHEBI:15378"/>
        <dbReference type="ChEBI" id="CHEBI:43474"/>
        <dbReference type="ChEBI" id="CHEBI:57945"/>
        <dbReference type="ChEBI" id="CHEBI:64074"/>
        <dbReference type="ChEBI" id="CHEBI:456215"/>
        <dbReference type="ChEBI" id="CHEBI:456216"/>
        <dbReference type="EC" id="4.2.1.136"/>
    </reaction>
</comment>
<dbReference type="InterPro" id="IPR017953">
    <property type="entry name" value="Carbohydrate_kinase_pred_CS"/>
</dbReference>
<keyword evidence="1 6" id="KW-0547">Nucleotide-binding</keyword>
<dbReference type="AlphaFoldDB" id="A0A517LVR0"/>
<accession>A0A517LVR0</accession>
<dbReference type="GO" id="GO:0052855">
    <property type="term" value="F:ADP-dependent NAD(P)H-hydrate dehydratase activity"/>
    <property type="evidence" value="ECO:0007669"/>
    <property type="project" value="UniProtKB-UniRule"/>
</dbReference>
<dbReference type="HAMAP" id="MF_01965">
    <property type="entry name" value="NADHX_dehydratase"/>
    <property type="match status" value="1"/>
</dbReference>
<feature type="region of interest" description="Disordered" evidence="7">
    <location>
        <begin position="1"/>
        <end position="23"/>
    </location>
</feature>
<comment type="function">
    <text evidence="6">Catalyzes the dehydration of the S-form of NAD(P)HX at the expense of ADP, which is converted to AMP. Together with NAD(P)HX epimerase, which catalyzes the epimerization of the S- and R-forms, the enzyme allows the repair of both epimers of NAD(P)HX, a damaged form of NAD(P)H that is a result of enzymatic or heat-dependent hydration.</text>
</comment>
<feature type="binding site" evidence="6">
    <location>
        <position position="164"/>
    </location>
    <ligand>
        <name>(6S)-NADPHX</name>
        <dbReference type="ChEBI" id="CHEBI:64076"/>
    </ligand>
</feature>
<dbReference type="PROSITE" id="PS51383">
    <property type="entry name" value="YJEF_C_3"/>
    <property type="match status" value="1"/>
</dbReference>
<comment type="cofactor">
    <cofactor evidence="6">
        <name>Mg(2+)</name>
        <dbReference type="ChEBI" id="CHEBI:18420"/>
    </cofactor>
</comment>
<evidence type="ECO:0000256" key="6">
    <source>
        <dbReference type="HAMAP-Rule" id="MF_01965"/>
    </source>
</evidence>
<comment type="similarity">
    <text evidence="6">Belongs to the NnrD/CARKD family.</text>
</comment>
<keyword evidence="5 6" id="KW-0456">Lyase</keyword>
<evidence type="ECO:0000256" key="4">
    <source>
        <dbReference type="ARBA" id="ARBA00023027"/>
    </source>
</evidence>
<dbReference type="GO" id="GO:0052856">
    <property type="term" value="F:NAD(P)HX epimerase activity"/>
    <property type="evidence" value="ECO:0007669"/>
    <property type="project" value="TreeGrafter"/>
</dbReference>
<dbReference type="KEGG" id="ruv:EC9_08750"/>
<dbReference type="NCBIfam" id="TIGR00196">
    <property type="entry name" value="yjeF_cterm"/>
    <property type="match status" value="1"/>
</dbReference>
<reference evidence="9 10" key="1">
    <citation type="submission" date="2019-02" db="EMBL/GenBank/DDBJ databases">
        <title>Deep-cultivation of Planctomycetes and their phenomic and genomic characterization uncovers novel biology.</title>
        <authorList>
            <person name="Wiegand S."/>
            <person name="Jogler M."/>
            <person name="Boedeker C."/>
            <person name="Pinto D."/>
            <person name="Vollmers J."/>
            <person name="Rivas-Marin E."/>
            <person name="Kohn T."/>
            <person name="Peeters S.H."/>
            <person name="Heuer A."/>
            <person name="Rast P."/>
            <person name="Oberbeckmann S."/>
            <person name="Bunk B."/>
            <person name="Jeske O."/>
            <person name="Meyerdierks A."/>
            <person name="Storesund J.E."/>
            <person name="Kallscheuer N."/>
            <person name="Luecker S."/>
            <person name="Lage O.M."/>
            <person name="Pohl T."/>
            <person name="Merkel B.J."/>
            <person name="Hornburger P."/>
            <person name="Mueller R.-W."/>
            <person name="Bruemmer F."/>
            <person name="Labrenz M."/>
            <person name="Spormann A.M."/>
            <person name="Op den Camp H."/>
            <person name="Overmann J."/>
            <person name="Amann R."/>
            <person name="Jetten M.S.M."/>
            <person name="Mascher T."/>
            <person name="Medema M.H."/>
            <person name="Devos D.P."/>
            <person name="Kaster A.-K."/>
            <person name="Ovreas L."/>
            <person name="Rohde M."/>
            <person name="Galperin M.Y."/>
            <person name="Jogler C."/>
        </authorList>
    </citation>
    <scope>NUCLEOTIDE SEQUENCE [LARGE SCALE GENOMIC DNA]</scope>
    <source>
        <strain evidence="9 10">EC9</strain>
    </source>
</reference>
<keyword evidence="4 6" id="KW-0520">NAD</keyword>
<protein>
    <recommendedName>
        <fullName evidence="6">ADP-dependent (S)-NAD(P)H-hydrate dehydratase</fullName>
        <ecNumber evidence="6">4.2.1.136</ecNumber>
    </recommendedName>
    <alternativeName>
        <fullName evidence="6">ADP-dependent NAD(P)HX dehydratase</fullName>
    </alternativeName>
</protein>